<proteinExistence type="predicted"/>
<dbReference type="KEGG" id="aev:EI546_03465"/>
<dbReference type="AlphaFoldDB" id="A0A410G0P9"/>
<dbReference type="Proteomes" id="UP000285517">
    <property type="component" value="Chromosome"/>
</dbReference>
<dbReference type="Pfam" id="PF22105">
    <property type="entry name" value="DUF6943"/>
    <property type="match status" value="1"/>
</dbReference>
<dbReference type="InterPro" id="IPR054223">
    <property type="entry name" value="DUF6943"/>
</dbReference>
<protein>
    <submittedName>
        <fullName evidence="1">Uncharacterized protein</fullName>
    </submittedName>
</protein>
<sequence>MKAFKIKTHQPGKTYQSPHFFIISKGKNAGEPSIRPLTNSFVVFANSAEEAQQLFWICNILYCGNHFKTCLFGPLILFIHIGEVRSVRNKMIRNYEGHHWNGRFTALEKLERLTEPLKHQHQCLNEYKIALMQSYNLCRE</sequence>
<evidence type="ECO:0000313" key="2">
    <source>
        <dbReference type="Proteomes" id="UP000285517"/>
    </source>
</evidence>
<accession>A0A410G0P9</accession>
<gene>
    <name evidence="1" type="ORF">EI546_03465</name>
</gene>
<name>A0A410G0P9_9FLAO</name>
<keyword evidence="2" id="KW-1185">Reference proteome</keyword>
<dbReference type="EMBL" id="CP034951">
    <property type="protein sequence ID" value="QAA80843.1"/>
    <property type="molecule type" value="Genomic_DNA"/>
</dbReference>
<dbReference type="RefSeq" id="WP_128249236.1">
    <property type="nucleotide sequence ID" value="NZ_CP034951.1"/>
</dbReference>
<dbReference type="OrthoDB" id="670969at2"/>
<organism evidence="1 2">
    <name type="scientific">Aequorivita ciconiae</name>
    <dbReference type="NCBI Taxonomy" id="2494375"/>
    <lineage>
        <taxon>Bacteria</taxon>
        <taxon>Pseudomonadati</taxon>
        <taxon>Bacteroidota</taxon>
        <taxon>Flavobacteriia</taxon>
        <taxon>Flavobacteriales</taxon>
        <taxon>Flavobacteriaceae</taxon>
        <taxon>Aequorivita</taxon>
    </lineage>
</organism>
<evidence type="ECO:0000313" key="1">
    <source>
        <dbReference type="EMBL" id="QAA80843.1"/>
    </source>
</evidence>
<reference evidence="1 2" key="1">
    <citation type="submission" date="2019-01" db="EMBL/GenBank/DDBJ databases">
        <title>Complete genome sequencing of Aequorivita sp. H23M31.</title>
        <authorList>
            <person name="Bae J.-W."/>
        </authorList>
    </citation>
    <scope>NUCLEOTIDE SEQUENCE [LARGE SCALE GENOMIC DNA]</scope>
    <source>
        <strain evidence="1 2">H23M31</strain>
    </source>
</reference>